<dbReference type="Gene3D" id="1.25.40.10">
    <property type="entry name" value="Tetratricopeptide repeat domain"/>
    <property type="match status" value="1"/>
</dbReference>
<dbReference type="Pfam" id="PF05843">
    <property type="entry name" value="Suf"/>
    <property type="match status" value="1"/>
</dbReference>
<evidence type="ECO:0000256" key="4">
    <source>
        <dbReference type="ARBA" id="ARBA00023242"/>
    </source>
</evidence>
<name>A0A915EMV0_9BILA</name>
<dbReference type="Proteomes" id="UP000887574">
    <property type="component" value="Unplaced"/>
</dbReference>
<dbReference type="GO" id="GO:0006364">
    <property type="term" value="P:rRNA processing"/>
    <property type="evidence" value="ECO:0007669"/>
    <property type="project" value="UniProtKB-KW"/>
</dbReference>
<evidence type="ECO:0000256" key="3">
    <source>
        <dbReference type="ARBA" id="ARBA00022737"/>
    </source>
</evidence>
<dbReference type="WBParaSite" id="jg85">
    <property type="protein sequence ID" value="jg85"/>
    <property type="gene ID" value="jg85"/>
</dbReference>
<dbReference type="PANTHER" id="PTHR23270:SF10">
    <property type="entry name" value="PROTEIN RRP5 HOMOLOG"/>
    <property type="match status" value="1"/>
</dbReference>
<proteinExistence type="predicted"/>
<evidence type="ECO:0000256" key="1">
    <source>
        <dbReference type="ARBA" id="ARBA00004123"/>
    </source>
</evidence>
<comment type="subcellular location">
    <subcellularLocation>
        <location evidence="1">Nucleus</location>
    </subcellularLocation>
</comment>
<organism evidence="6 7">
    <name type="scientific">Ditylenchus dipsaci</name>
    <dbReference type="NCBI Taxonomy" id="166011"/>
    <lineage>
        <taxon>Eukaryota</taxon>
        <taxon>Metazoa</taxon>
        <taxon>Ecdysozoa</taxon>
        <taxon>Nematoda</taxon>
        <taxon>Chromadorea</taxon>
        <taxon>Rhabditida</taxon>
        <taxon>Tylenchina</taxon>
        <taxon>Tylenchomorpha</taxon>
        <taxon>Sphaerularioidea</taxon>
        <taxon>Anguinidae</taxon>
        <taxon>Anguininae</taxon>
        <taxon>Ditylenchus</taxon>
    </lineage>
</organism>
<keyword evidence="2" id="KW-0698">rRNA processing</keyword>
<dbReference type="InterPro" id="IPR045209">
    <property type="entry name" value="Rrp5"/>
</dbReference>
<feature type="domain" description="Suppressor of forked" evidence="5">
    <location>
        <begin position="7"/>
        <end position="123"/>
    </location>
</feature>
<reference evidence="7" key="1">
    <citation type="submission" date="2022-11" db="UniProtKB">
        <authorList>
            <consortium name="WormBaseParasite"/>
        </authorList>
    </citation>
    <scope>IDENTIFICATION</scope>
</reference>
<sequence length="204" mass="23904">MFGTEDSMREVFSRACASTDSLKMHKHLAKALKNCSKNEEAGDVFESMLKKFKSKDLEVWYLYAEHLMEIGETSKARDLLHRAIQCLEKKHHVAVLCRFAQMEYRHGDVERGKTMFEKIVHTYGKKTIVWTLFIDMVLKYESIAEARKVFERAIADNQMSSKLKIFFKKWMDAEEKFGDDESQNLVRERAVKMVDELKQDDTSD</sequence>
<keyword evidence="3" id="KW-0677">Repeat</keyword>
<evidence type="ECO:0000256" key="2">
    <source>
        <dbReference type="ARBA" id="ARBA00022552"/>
    </source>
</evidence>
<protein>
    <submittedName>
        <fullName evidence="7">Suppressor of forked domain-containing protein</fullName>
    </submittedName>
</protein>
<dbReference type="GO" id="GO:0032040">
    <property type="term" value="C:small-subunit processome"/>
    <property type="evidence" value="ECO:0007669"/>
    <property type="project" value="TreeGrafter"/>
</dbReference>
<dbReference type="InterPro" id="IPR011990">
    <property type="entry name" value="TPR-like_helical_dom_sf"/>
</dbReference>
<evidence type="ECO:0000313" key="7">
    <source>
        <dbReference type="WBParaSite" id="jg85"/>
    </source>
</evidence>
<dbReference type="InterPro" id="IPR003107">
    <property type="entry name" value="HAT"/>
</dbReference>
<dbReference type="SUPFAM" id="SSF48452">
    <property type="entry name" value="TPR-like"/>
    <property type="match status" value="1"/>
</dbReference>
<dbReference type="GO" id="GO:0003723">
    <property type="term" value="F:RNA binding"/>
    <property type="evidence" value="ECO:0007669"/>
    <property type="project" value="TreeGrafter"/>
</dbReference>
<dbReference type="SMART" id="SM00386">
    <property type="entry name" value="HAT"/>
    <property type="match status" value="5"/>
</dbReference>
<evidence type="ECO:0000259" key="5">
    <source>
        <dbReference type="Pfam" id="PF05843"/>
    </source>
</evidence>
<keyword evidence="4" id="KW-0539">Nucleus</keyword>
<keyword evidence="6" id="KW-1185">Reference proteome</keyword>
<evidence type="ECO:0000313" key="6">
    <source>
        <dbReference type="Proteomes" id="UP000887574"/>
    </source>
</evidence>
<accession>A0A915EMV0</accession>
<dbReference type="AlphaFoldDB" id="A0A915EMV0"/>
<dbReference type="InterPro" id="IPR008847">
    <property type="entry name" value="Suf"/>
</dbReference>
<dbReference type="PANTHER" id="PTHR23270">
    <property type="entry name" value="PROGRAMMED CELL DEATH PROTEIN 11 PRE-RRNA PROCESSING PROTEIN RRP5"/>
    <property type="match status" value="1"/>
</dbReference>